<evidence type="ECO:0008006" key="3">
    <source>
        <dbReference type="Google" id="ProtNLM"/>
    </source>
</evidence>
<keyword evidence="2" id="KW-1185">Reference proteome</keyword>
<reference evidence="2" key="1">
    <citation type="submission" date="2017-06" db="EMBL/GenBank/DDBJ databases">
        <title>Genome analysis of Fimbriiglobus ruber SP5, the first member of the order Planctomycetales with confirmed chitinolytic capability.</title>
        <authorList>
            <person name="Ravin N.V."/>
            <person name="Rakitin A.L."/>
            <person name="Ivanova A.A."/>
            <person name="Beletsky A.V."/>
            <person name="Kulichevskaya I.S."/>
            <person name="Mardanov A.V."/>
            <person name="Dedysh S.N."/>
        </authorList>
    </citation>
    <scope>NUCLEOTIDE SEQUENCE [LARGE SCALE GENOMIC DNA]</scope>
    <source>
        <strain evidence="2">SP5</strain>
    </source>
</reference>
<dbReference type="SUPFAM" id="SSF53335">
    <property type="entry name" value="S-adenosyl-L-methionine-dependent methyltransferases"/>
    <property type="match status" value="1"/>
</dbReference>
<sequence>MSPLSQTWATEAARLPIAFAQVREDPLIDWWVADRLPAEARVVMVASGGCTAALLATHPNVAHLSVVDPNPAQLALTALKLSLLNDSPANRLAILGHAPMSMADRAAALISRLSGLGLPADALGPPPFVAEVGPDYAGRYERCFVALGDALKDVRDELAHVLSLSDPTEQARLVAPGTRLGDRLEVAFDNAFALPNLVTLFGLEATKNPVEPFARHFARRTRHVFATLPAADNPYLWQLLAGRYPDSARSPWLDLEPRSSPMPEFVRGSMASALQSETGRADFVHLSNILDWLTPDEARATLDLAAQALRPGGTVLIRQLNSTLDIPAAGSSFEWNVHDADLLHRRDRSFFYRALHLGRKR</sequence>
<dbReference type="Pfam" id="PF11899">
    <property type="entry name" value="DUF3419"/>
    <property type="match status" value="1"/>
</dbReference>
<dbReference type="AlphaFoldDB" id="A0A225DBI1"/>
<comment type="caution">
    <text evidence="1">The sequence shown here is derived from an EMBL/GenBank/DDBJ whole genome shotgun (WGS) entry which is preliminary data.</text>
</comment>
<dbReference type="InterPro" id="IPR029063">
    <property type="entry name" value="SAM-dependent_MTases_sf"/>
</dbReference>
<dbReference type="EMBL" id="NIDE01000020">
    <property type="protein sequence ID" value="OWK34509.1"/>
    <property type="molecule type" value="Genomic_DNA"/>
</dbReference>
<dbReference type="Gene3D" id="3.40.50.150">
    <property type="entry name" value="Vaccinia Virus protein VP39"/>
    <property type="match status" value="1"/>
</dbReference>
<organism evidence="1 2">
    <name type="scientific">Fimbriiglobus ruber</name>
    <dbReference type="NCBI Taxonomy" id="1908690"/>
    <lineage>
        <taxon>Bacteria</taxon>
        <taxon>Pseudomonadati</taxon>
        <taxon>Planctomycetota</taxon>
        <taxon>Planctomycetia</taxon>
        <taxon>Gemmatales</taxon>
        <taxon>Gemmataceae</taxon>
        <taxon>Fimbriiglobus</taxon>
    </lineage>
</organism>
<dbReference type="OrthoDB" id="267704at2"/>
<evidence type="ECO:0000313" key="1">
    <source>
        <dbReference type="EMBL" id="OWK34509.1"/>
    </source>
</evidence>
<evidence type="ECO:0000313" key="2">
    <source>
        <dbReference type="Proteomes" id="UP000214646"/>
    </source>
</evidence>
<dbReference type="RefSeq" id="WP_088260783.1">
    <property type="nucleotide sequence ID" value="NZ_NIDE01000020.1"/>
</dbReference>
<protein>
    <recommendedName>
        <fullName evidence="3">S-adenosylmethionine:diacylglycerol 3-amino-3-carboxypropyl transferase</fullName>
    </recommendedName>
</protein>
<proteinExistence type="predicted"/>
<dbReference type="Proteomes" id="UP000214646">
    <property type="component" value="Unassembled WGS sequence"/>
</dbReference>
<gene>
    <name evidence="1" type="ORF">FRUB_10480</name>
</gene>
<name>A0A225DBI1_9BACT</name>
<dbReference type="InterPro" id="IPR021829">
    <property type="entry name" value="DUF3419"/>
</dbReference>
<accession>A0A225DBI1</accession>